<dbReference type="PANTHER" id="PTHR23516:SF1">
    <property type="entry name" value="MOLYBDATE-ANION TRANSPORTER"/>
    <property type="match status" value="1"/>
</dbReference>
<organism evidence="13 14">
    <name type="scientific">Monoraphidium neglectum</name>
    <dbReference type="NCBI Taxonomy" id="145388"/>
    <lineage>
        <taxon>Eukaryota</taxon>
        <taxon>Viridiplantae</taxon>
        <taxon>Chlorophyta</taxon>
        <taxon>core chlorophytes</taxon>
        <taxon>Chlorophyceae</taxon>
        <taxon>CS clade</taxon>
        <taxon>Sphaeropleales</taxon>
        <taxon>Selenastraceae</taxon>
        <taxon>Monoraphidium</taxon>
    </lineage>
</organism>
<dbReference type="EMBL" id="KK100529">
    <property type="protein sequence ID" value="KIZ05289.1"/>
    <property type="molecule type" value="Genomic_DNA"/>
</dbReference>
<evidence type="ECO:0000256" key="1">
    <source>
        <dbReference type="ARBA" id="ARBA00003019"/>
    </source>
</evidence>
<protein>
    <recommendedName>
        <fullName evidence="3">Molybdate-anion transporter</fullName>
    </recommendedName>
    <alternativeName>
        <fullName evidence="10">Major facilitator superfamily domain-containing protein 5</fullName>
    </alternativeName>
    <alternativeName>
        <fullName evidence="11">Molybdate transporter 2 homolog</fullName>
    </alternativeName>
</protein>
<gene>
    <name evidence="13" type="ORF">MNEG_2663</name>
</gene>
<dbReference type="GO" id="GO:0006811">
    <property type="term" value="P:monoatomic ion transport"/>
    <property type="evidence" value="ECO:0007669"/>
    <property type="project" value="UniProtKB-KW"/>
</dbReference>
<dbReference type="GeneID" id="25735541"/>
<feature type="transmembrane region" description="Helical" evidence="12">
    <location>
        <begin position="160"/>
        <end position="180"/>
    </location>
</feature>
<evidence type="ECO:0000256" key="11">
    <source>
        <dbReference type="ARBA" id="ARBA00032555"/>
    </source>
</evidence>
<evidence type="ECO:0000256" key="4">
    <source>
        <dbReference type="ARBA" id="ARBA00022448"/>
    </source>
</evidence>
<dbReference type="OrthoDB" id="263957at2759"/>
<dbReference type="Pfam" id="PF05631">
    <property type="entry name" value="MFS_5"/>
    <property type="match status" value="1"/>
</dbReference>
<feature type="transmembrane region" description="Helical" evidence="12">
    <location>
        <begin position="118"/>
        <end position="140"/>
    </location>
</feature>
<accession>A0A0D2LF38</accession>
<dbReference type="Proteomes" id="UP000054498">
    <property type="component" value="Unassembled WGS sequence"/>
</dbReference>
<dbReference type="PROSITE" id="PS00216">
    <property type="entry name" value="SUGAR_TRANSPORT_1"/>
    <property type="match status" value="1"/>
</dbReference>
<keyword evidence="5" id="KW-1003">Cell membrane</keyword>
<keyword evidence="9 12" id="KW-0472">Membrane</keyword>
<keyword evidence="7 12" id="KW-1133">Transmembrane helix</keyword>
<evidence type="ECO:0000313" key="13">
    <source>
        <dbReference type="EMBL" id="KIZ05289.1"/>
    </source>
</evidence>
<keyword evidence="4" id="KW-0813">Transport</keyword>
<evidence type="ECO:0000256" key="8">
    <source>
        <dbReference type="ARBA" id="ARBA00023065"/>
    </source>
</evidence>
<keyword evidence="6 12" id="KW-0812">Transmembrane</keyword>
<dbReference type="InterPro" id="IPR036259">
    <property type="entry name" value="MFS_trans_sf"/>
</dbReference>
<dbReference type="Gene3D" id="1.20.1250.20">
    <property type="entry name" value="MFS general substrate transporter like domains"/>
    <property type="match status" value="1"/>
</dbReference>
<dbReference type="SUPFAM" id="SSF103473">
    <property type="entry name" value="MFS general substrate transporter"/>
    <property type="match status" value="1"/>
</dbReference>
<reference evidence="13 14" key="1">
    <citation type="journal article" date="2013" name="BMC Genomics">
        <title>Reconstruction of the lipid metabolism for the microalga Monoraphidium neglectum from its genome sequence reveals characteristics suitable for biofuel production.</title>
        <authorList>
            <person name="Bogen C."/>
            <person name="Al-Dilaimi A."/>
            <person name="Albersmeier A."/>
            <person name="Wichmann J."/>
            <person name="Grundmann M."/>
            <person name="Rupp O."/>
            <person name="Lauersen K.J."/>
            <person name="Blifernez-Klassen O."/>
            <person name="Kalinowski J."/>
            <person name="Goesmann A."/>
            <person name="Mussgnug J.H."/>
            <person name="Kruse O."/>
        </authorList>
    </citation>
    <scope>NUCLEOTIDE SEQUENCE [LARGE SCALE GENOMIC DNA]</scope>
    <source>
        <strain evidence="13 14">SAG 48.87</strain>
    </source>
</reference>
<evidence type="ECO:0000256" key="12">
    <source>
        <dbReference type="SAM" id="Phobius"/>
    </source>
</evidence>
<evidence type="ECO:0000256" key="2">
    <source>
        <dbReference type="ARBA" id="ARBA00004651"/>
    </source>
</evidence>
<evidence type="ECO:0000313" key="14">
    <source>
        <dbReference type="Proteomes" id="UP000054498"/>
    </source>
</evidence>
<evidence type="ECO:0000256" key="5">
    <source>
        <dbReference type="ARBA" id="ARBA00022475"/>
    </source>
</evidence>
<dbReference type="InterPro" id="IPR005829">
    <property type="entry name" value="Sugar_transporter_CS"/>
</dbReference>
<dbReference type="RefSeq" id="XP_013904308.1">
    <property type="nucleotide sequence ID" value="XM_014048854.1"/>
</dbReference>
<dbReference type="InterPro" id="IPR008509">
    <property type="entry name" value="MOT2/MFSD5"/>
</dbReference>
<name>A0A0D2LF38_9CHLO</name>
<evidence type="ECO:0000256" key="10">
    <source>
        <dbReference type="ARBA" id="ARBA00030646"/>
    </source>
</evidence>
<comment type="subcellular location">
    <subcellularLocation>
        <location evidence="2">Cell membrane</location>
        <topology evidence="2">Multi-pass membrane protein</topology>
    </subcellularLocation>
</comment>
<keyword evidence="8" id="KW-0406">Ion transport</keyword>
<dbReference type="GO" id="GO:0005886">
    <property type="term" value="C:plasma membrane"/>
    <property type="evidence" value="ECO:0007669"/>
    <property type="project" value="UniProtKB-SubCell"/>
</dbReference>
<dbReference type="KEGG" id="mng:MNEG_2663"/>
<evidence type="ECO:0000256" key="7">
    <source>
        <dbReference type="ARBA" id="ARBA00022989"/>
    </source>
</evidence>
<dbReference type="AlphaFoldDB" id="A0A0D2LF38"/>
<dbReference type="PANTHER" id="PTHR23516">
    <property type="entry name" value="SAM (S-ADENOSYL METHIONINE) TRANSPORTER"/>
    <property type="match status" value="1"/>
</dbReference>
<proteinExistence type="predicted"/>
<sequence length="187" mass="20148">MVKGIAAPSDASLAGRAFRNNYLFVYSLQMRELSSTPCSSPAIATAGPYVYALYEHYGYSPAQIGQLFITGFGSSMVFGTFIGALADKAGRKKATLGYVVAYSLSCLTKHYPNFRVLMLGRVLGGVATSLLFSAFESWLVAEHFKRGFSEKSLGQTFSQAVFLGNGLMAILAGFLGDYLVEKMALGR</sequence>
<comment type="function">
    <text evidence="1">Mediates high-affinity intracellular uptake of the rare oligo-element molybdenum.</text>
</comment>
<keyword evidence="14" id="KW-1185">Reference proteome</keyword>
<evidence type="ECO:0000256" key="6">
    <source>
        <dbReference type="ARBA" id="ARBA00022692"/>
    </source>
</evidence>
<evidence type="ECO:0000256" key="9">
    <source>
        <dbReference type="ARBA" id="ARBA00023136"/>
    </source>
</evidence>
<feature type="transmembrane region" description="Helical" evidence="12">
    <location>
        <begin position="64"/>
        <end position="86"/>
    </location>
</feature>
<dbReference type="GO" id="GO:0015098">
    <property type="term" value="F:molybdate ion transmembrane transporter activity"/>
    <property type="evidence" value="ECO:0007669"/>
    <property type="project" value="InterPro"/>
</dbReference>
<evidence type="ECO:0000256" key="3">
    <source>
        <dbReference type="ARBA" id="ARBA00021242"/>
    </source>
</evidence>